<feature type="domain" description="CusB-like beta-barrel" evidence="4">
    <location>
        <begin position="190"/>
        <end position="262"/>
    </location>
</feature>
<dbReference type="STRING" id="659014.SAMN04487996_110107"/>
<evidence type="ECO:0000256" key="2">
    <source>
        <dbReference type="ARBA" id="ARBA00022448"/>
    </source>
</evidence>
<sequence>MKNILVCTCLAMTLMAGCKNKAANKPVQDNSTPVVNASGTKISFPLAESANFFQTEKISSSSLMANVTAPAKVSATVLRSDEGASGNIVLFDNPELAGNYTQLLQHLTMVSQIQNINIRQRKTELSRIKDLQEHGAATGKDLLESQTALSMEETNLINERAAIIEHETKLKAGGFEPKQLRKAPAGTAYIICDVPESDISQVKKGSKCTIQFTAFPNENLTGTIDDIADLVDQTTRMIKLRVSINNSNGKLKAGMFGTVAFGLSEGKKLSINKDALVTIQGRNYVFLKTAPQVFERREVNIGDQIGDRIVAFSGLKDGENVVTKGVMQLKGLSFGY</sequence>
<keyword evidence="3" id="KW-0732">Signal</keyword>
<dbReference type="AlphaFoldDB" id="A0A1G7KGM2"/>
<dbReference type="InterPro" id="IPR058649">
    <property type="entry name" value="CzcB_C"/>
</dbReference>
<name>A0A1G7KGM2_9BACT</name>
<proteinExistence type="inferred from homology"/>
<evidence type="ECO:0000313" key="7">
    <source>
        <dbReference type="Proteomes" id="UP000198748"/>
    </source>
</evidence>
<accession>A0A1G7KGM2</accession>
<dbReference type="Pfam" id="PF25975">
    <property type="entry name" value="CzcB_C"/>
    <property type="match status" value="1"/>
</dbReference>
<feature type="signal peptide" evidence="3">
    <location>
        <begin position="1"/>
        <end position="22"/>
    </location>
</feature>
<dbReference type="PROSITE" id="PS51257">
    <property type="entry name" value="PROKAR_LIPOPROTEIN"/>
    <property type="match status" value="1"/>
</dbReference>
<dbReference type="SUPFAM" id="SSF111369">
    <property type="entry name" value="HlyD-like secretion proteins"/>
    <property type="match status" value="1"/>
</dbReference>
<keyword evidence="7" id="KW-1185">Reference proteome</keyword>
<gene>
    <name evidence="6" type="ORF">SAMN04487996_110107</name>
</gene>
<dbReference type="PANTHER" id="PTHR30097">
    <property type="entry name" value="CATION EFFLUX SYSTEM PROTEIN CUSB"/>
    <property type="match status" value="1"/>
</dbReference>
<evidence type="ECO:0000256" key="1">
    <source>
        <dbReference type="ARBA" id="ARBA00009477"/>
    </source>
</evidence>
<dbReference type="EMBL" id="FNAN01000010">
    <property type="protein sequence ID" value="SDF36170.1"/>
    <property type="molecule type" value="Genomic_DNA"/>
</dbReference>
<evidence type="ECO:0000313" key="6">
    <source>
        <dbReference type="EMBL" id="SDF36170.1"/>
    </source>
</evidence>
<dbReference type="GO" id="GO:0022857">
    <property type="term" value="F:transmembrane transporter activity"/>
    <property type="evidence" value="ECO:0007669"/>
    <property type="project" value="InterPro"/>
</dbReference>
<evidence type="ECO:0000256" key="3">
    <source>
        <dbReference type="SAM" id="SignalP"/>
    </source>
</evidence>
<dbReference type="RefSeq" id="WP_229212727.1">
    <property type="nucleotide sequence ID" value="NZ_FNAN01000010.1"/>
</dbReference>
<dbReference type="InterPro" id="IPR006143">
    <property type="entry name" value="RND_pump_MFP"/>
</dbReference>
<dbReference type="Pfam" id="PF25954">
    <property type="entry name" value="Beta-barrel_RND_2"/>
    <property type="match status" value="1"/>
</dbReference>
<evidence type="ECO:0000259" key="5">
    <source>
        <dbReference type="Pfam" id="PF25975"/>
    </source>
</evidence>
<dbReference type="Proteomes" id="UP000198748">
    <property type="component" value="Unassembled WGS sequence"/>
</dbReference>
<organism evidence="6 7">
    <name type="scientific">Dyadobacter soli</name>
    <dbReference type="NCBI Taxonomy" id="659014"/>
    <lineage>
        <taxon>Bacteria</taxon>
        <taxon>Pseudomonadati</taxon>
        <taxon>Bacteroidota</taxon>
        <taxon>Cytophagia</taxon>
        <taxon>Cytophagales</taxon>
        <taxon>Spirosomataceae</taxon>
        <taxon>Dyadobacter</taxon>
    </lineage>
</organism>
<dbReference type="NCBIfam" id="TIGR01730">
    <property type="entry name" value="RND_mfp"/>
    <property type="match status" value="1"/>
</dbReference>
<keyword evidence="2" id="KW-0813">Transport</keyword>
<dbReference type="InterPro" id="IPR051909">
    <property type="entry name" value="MFP_Cation_Efflux"/>
</dbReference>
<dbReference type="Gene3D" id="2.40.30.170">
    <property type="match status" value="1"/>
</dbReference>
<dbReference type="Gene3D" id="2.40.420.20">
    <property type="match status" value="1"/>
</dbReference>
<dbReference type="InterPro" id="IPR058792">
    <property type="entry name" value="Beta-barrel_RND_2"/>
</dbReference>
<feature type="chain" id="PRO_5011540319" evidence="3">
    <location>
        <begin position="23"/>
        <end position="336"/>
    </location>
</feature>
<dbReference type="FunFam" id="2.40.30.170:FF:000010">
    <property type="entry name" value="Efflux RND transporter periplasmic adaptor subunit"/>
    <property type="match status" value="1"/>
</dbReference>
<feature type="domain" description="CzcB-like C-terminal circularly permuted SH3-like" evidence="5">
    <location>
        <begin position="270"/>
        <end position="330"/>
    </location>
</feature>
<dbReference type="GO" id="GO:0016020">
    <property type="term" value="C:membrane"/>
    <property type="evidence" value="ECO:0007669"/>
    <property type="project" value="InterPro"/>
</dbReference>
<protein>
    <submittedName>
        <fullName evidence="6">RND family efflux transporter, MFP subunit</fullName>
    </submittedName>
</protein>
<comment type="similarity">
    <text evidence="1">Belongs to the membrane fusion protein (MFP) (TC 8.A.1) family.</text>
</comment>
<reference evidence="7" key="1">
    <citation type="submission" date="2016-10" db="EMBL/GenBank/DDBJ databases">
        <authorList>
            <person name="Varghese N."/>
            <person name="Submissions S."/>
        </authorList>
    </citation>
    <scope>NUCLEOTIDE SEQUENCE [LARGE SCALE GENOMIC DNA]</scope>
    <source>
        <strain evidence="7">DSM 25329</strain>
    </source>
</reference>
<evidence type="ECO:0000259" key="4">
    <source>
        <dbReference type="Pfam" id="PF25954"/>
    </source>
</evidence>